<accession>A0AAV9K663</accession>
<evidence type="ECO:0000313" key="2">
    <source>
        <dbReference type="EMBL" id="KAK4708433.1"/>
    </source>
</evidence>
<feature type="region of interest" description="Disordered" evidence="1">
    <location>
        <begin position="1"/>
        <end position="35"/>
    </location>
</feature>
<dbReference type="Proteomes" id="UP001311915">
    <property type="component" value="Unassembled WGS sequence"/>
</dbReference>
<comment type="caution">
    <text evidence="2">The sequence shown here is derived from an EMBL/GenBank/DDBJ whole genome shotgun (WGS) entry which is preliminary data.</text>
</comment>
<feature type="compositionally biased region" description="Basic and acidic residues" evidence="1">
    <location>
        <begin position="12"/>
        <end position="21"/>
    </location>
</feature>
<keyword evidence="3" id="KW-1185">Reference proteome</keyword>
<evidence type="ECO:0000313" key="3">
    <source>
        <dbReference type="Proteomes" id="UP001311915"/>
    </source>
</evidence>
<proteinExistence type="predicted"/>
<gene>
    <name evidence="2" type="ORF">R3W88_029358</name>
</gene>
<organism evidence="2 3">
    <name type="scientific">Solanum pinnatisectum</name>
    <name type="common">tansyleaf nightshade</name>
    <dbReference type="NCBI Taxonomy" id="50273"/>
    <lineage>
        <taxon>Eukaryota</taxon>
        <taxon>Viridiplantae</taxon>
        <taxon>Streptophyta</taxon>
        <taxon>Embryophyta</taxon>
        <taxon>Tracheophyta</taxon>
        <taxon>Spermatophyta</taxon>
        <taxon>Magnoliopsida</taxon>
        <taxon>eudicotyledons</taxon>
        <taxon>Gunneridae</taxon>
        <taxon>Pentapetalae</taxon>
        <taxon>asterids</taxon>
        <taxon>lamiids</taxon>
        <taxon>Solanales</taxon>
        <taxon>Solanaceae</taxon>
        <taxon>Solanoideae</taxon>
        <taxon>Solaneae</taxon>
        <taxon>Solanum</taxon>
    </lineage>
</organism>
<name>A0AAV9K663_9SOLN</name>
<dbReference type="AlphaFoldDB" id="A0AAV9K663"/>
<dbReference type="EMBL" id="JAWPEI010000012">
    <property type="protein sequence ID" value="KAK4708433.1"/>
    <property type="molecule type" value="Genomic_DNA"/>
</dbReference>
<reference evidence="2 3" key="1">
    <citation type="submission" date="2023-10" db="EMBL/GenBank/DDBJ databases">
        <title>Genome-Wide Identification Analysis in wild type Solanum Pinnatisectum Reveals Some Genes Defensing Phytophthora Infestans.</title>
        <authorList>
            <person name="Sun C."/>
        </authorList>
    </citation>
    <scope>NUCLEOTIDE SEQUENCE [LARGE SCALE GENOMIC DNA]</scope>
    <source>
        <strain evidence="2">LQN</strain>
        <tissue evidence="2">Leaf</tissue>
    </source>
</reference>
<evidence type="ECO:0000256" key="1">
    <source>
        <dbReference type="SAM" id="MobiDB-lite"/>
    </source>
</evidence>
<sequence>MKGDIPPPFSKELYKSPDPVEHNMVPVFDHTPDTQLHPDFVQEDAQEENHCVFEDKLVLPTNLVDVSQEPNNSAIEYEDIVRAVNKINKVVYGKKIKTPESKSRGVTKRKKKDKKKSTEEVVEFVEKVMEPRSKYVKGLGFPTKKGKGW</sequence>
<feature type="compositionally biased region" description="Basic residues" evidence="1">
    <location>
        <begin position="105"/>
        <end position="115"/>
    </location>
</feature>
<protein>
    <submittedName>
        <fullName evidence="2">Uncharacterized protein</fullName>
    </submittedName>
</protein>
<feature type="region of interest" description="Disordered" evidence="1">
    <location>
        <begin position="99"/>
        <end position="118"/>
    </location>
</feature>